<gene>
    <name evidence="2" type="ORF">BECKMB1821G_GA0114241_100312</name>
    <name evidence="4" type="ORF">BECKMB1821H_GA0114242_100671</name>
    <name evidence="3" type="ORF">BECKMB1821I_GA0114274_10013</name>
</gene>
<accession>A0A450X0I8</accession>
<dbReference type="EMBL" id="CAADGH010000006">
    <property type="protein sequence ID" value="VFK74580.1"/>
    <property type="molecule type" value="Genomic_DNA"/>
</dbReference>
<dbReference type="EMBL" id="CAADFO010000003">
    <property type="protein sequence ID" value="VFK22819.1"/>
    <property type="molecule type" value="Genomic_DNA"/>
</dbReference>
<evidence type="ECO:0000313" key="4">
    <source>
        <dbReference type="EMBL" id="VFK74580.1"/>
    </source>
</evidence>
<organism evidence="2">
    <name type="scientific">Candidatus Kentrum sp. MB</name>
    <dbReference type="NCBI Taxonomy" id="2138164"/>
    <lineage>
        <taxon>Bacteria</taxon>
        <taxon>Pseudomonadati</taxon>
        <taxon>Pseudomonadota</taxon>
        <taxon>Gammaproteobacteria</taxon>
        <taxon>Candidatus Kentrum</taxon>
    </lineage>
</organism>
<evidence type="ECO:0000256" key="1">
    <source>
        <dbReference type="SAM" id="MobiDB-lite"/>
    </source>
</evidence>
<dbReference type="EMBL" id="CAADFQ010000001">
    <property type="protein sequence ID" value="VFK26456.1"/>
    <property type="molecule type" value="Genomic_DNA"/>
</dbReference>
<evidence type="ECO:0000313" key="2">
    <source>
        <dbReference type="EMBL" id="VFK22819.1"/>
    </source>
</evidence>
<proteinExistence type="predicted"/>
<protein>
    <submittedName>
        <fullName evidence="2">Uncharacterized protein</fullName>
    </submittedName>
</protein>
<sequence length="42" mass="4456">MTIANDSMTDANGAMSITKRPMTIAKPSSSSETDSYLDTIDS</sequence>
<dbReference type="AlphaFoldDB" id="A0A450X0I8"/>
<feature type="region of interest" description="Disordered" evidence="1">
    <location>
        <begin position="1"/>
        <end position="42"/>
    </location>
</feature>
<feature type="compositionally biased region" description="Polar residues" evidence="1">
    <location>
        <begin position="1"/>
        <end position="10"/>
    </location>
</feature>
<reference evidence="2" key="1">
    <citation type="submission" date="2019-02" db="EMBL/GenBank/DDBJ databases">
        <authorList>
            <person name="Gruber-Vodicka R. H."/>
            <person name="Seah K. B. B."/>
        </authorList>
    </citation>
    <scope>NUCLEOTIDE SEQUENCE</scope>
    <source>
        <strain evidence="2">BECK_BZ197</strain>
        <strain evidence="4">BECK_BZ198</strain>
        <strain evidence="3">BECK_BZ199</strain>
    </source>
</reference>
<feature type="compositionally biased region" description="Polar residues" evidence="1">
    <location>
        <begin position="26"/>
        <end position="42"/>
    </location>
</feature>
<name>A0A450X0I8_9GAMM</name>
<evidence type="ECO:0000313" key="3">
    <source>
        <dbReference type="EMBL" id="VFK26456.1"/>
    </source>
</evidence>